<gene>
    <name evidence="1" type="ORF">M8C21_003912</name>
</gene>
<sequence>MVVVAALLDIRVCYVLTRYPTQLGGPYSIVEPRGEWKSYVLGQGYWRLSVGPIPVALAADCEAPFELSIFASQFIGTFFDTQHKSNIDIVMFYGHDIKELNFRRPDASMLEVDEAAFVTNVVFWRKVVNRLADLVGVILGPKGPEMPLQTARVSKMVDRKSQITEKGV</sequence>
<reference evidence="1" key="1">
    <citation type="submission" date="2022-06" db="EMBL/GenBank/DDBJ databases">
        <title>Uncovering the hologenomic basis of an extraordinary plant invasion.</title>
        <authorList>
            <person name="Bieker V.C."/>
            <person name="Martin M.D."/>
            <person name="Gilbert T."/>
            <person name="Hodgins K."/>
            <person name="Battlay P."/>
            <person name="Petersen B."/>
            <person name="Wilson J."/>
        </authorList>
    </citation>
    <scope>NUCLEOTIDE SEQUENCE</scope>
    <source>
        <strain evidence="1">AA19_3_7</strain>
        <tissue evidence="1">Leaf</tissue>
    </source>
</reference>
<comment type="caution">
    <text evidence="1">The sequence shown here is derived from an EMBL/GenBank/DDBJ whole genome shotgun (WGS) entry which is preliminary data.</text>
</comment>
<dbReference type="Proteomes" id="UP001206925">
    <property type="component" value="Unassembled WGS sequence"/>
</dbReference>
<evidence type="ECO:0000313" key="2">
    <source>
        <dbReference type="Proteomes" id="UP001206925"/>
    </source>
</evidence>
<protein>
    <submittedName>
        <fullName evidence="1">Uncharacterized protein</fullName>
    </submittedName>
</protein>
<accession>A0AAD5C4P6</accession>
<organism evidence="1 2">
    <name type="scientific">Ambrosia artemisiifolia</name>
    <name type="common">Common ragweed</name>
    <dbReference type="NCBI Taxonomy" id="4212"/>
    <lineage>
        <taxon>Eukaryota</taxon>
        <taxon>Viridiplantae</taxon>
        <taxon>Streptophyta</taxon>
        <taxon>Embryophyta</taxon>
        <taxon>Tracheophyta</taxon>
        <taxon>Spermatophyta</taxon>
        <taxon>Magnoliopsida</taxon>
        <taxon>eudicotyledons</taxon>
        <taxon>Gunneridae</taxon>
        <taxon>Pentapetalae</taxon>
        <taxon>asterids</taxon>
        <taxon>campanulids</taxon>
        <taxon>Asterales</taxon>
        <taxon>Asteraceae</taxon>
        <taxon>Asteroideae</taxon>
        <taxon>Heliantheae alliance</taxon>
        <taxon>Heliantheae</taxon>
        <taxon>Ambrosia</taxon>
    </lineage>
</organism>
<proteinExistence type="predicted"/>
<dbReference type="AlphaFoldDB" id="A0AAD5C4P6"/>
<name>A0AAD5C4P6_AMBAR</name>
<dbReference type="EMBL" id="JAMZMK010009754">
    <property type="protein sequence ID" value="KAI7734348.1"/>
    <property type="molecule type" value="Genomic_DNA"/>
</dbReference>
<evidence type="ECO:0000313" key="1">
    <source>
        <dbReference type="EMBL" id="KAI7734348.1"/>
    </source>
</evidence>
<keyword evidence="2" id="KW-1185">Reference proteome</keyword>